<evidence type="ECO:0000313" key="2">
    <source>
        <dbReference type="EnsemblPlants" id="KQK92967"/>
    </source>
</evidence>
<reference evidence="2" key="2">
    <citation type="submission" date="2018-08" db="UniProtKB">
        <authorList>
            <consortium name="EnsemblPlants"/>
        </authorList>
    </citation>
    <scope>IDENTIFICATION</scope>
    <source>
        <strain evidence="2">Yugu1</strain>
    </source>
</reference>
<dbReference type="HOGENOM" id="CLU_3160966_0_0_1"/>
<keyword evidence="1" id="KW-0812">Transmembrane</keyword>
<dbReference type="EMBL" id="AGNK02006152">
    <property type="status" value="NOT_ANNOTATED_CDS"/>
    <property type="molecule type" value="Genomic_DNA"/>
</dbReference>
<dbReference type="Gramene" id="KQK92967">
    <property type="protein sequence ID" value="KQK92967"/>
    <property type="gene ID" value="SETIT_040368mg"/>
</dbReference>
<accession>K4AN71</accession>
<reference evidence="3" key="1">
    <citation type="journal article" date="2012" name="Nat. Biotechnol.">
        <title>Reference genome sequence of the model plant Setaria.</title>
        <authorList>
            <person name="Bennetzen J.L."/>
            <person name="Schmutz J."/>
            <person name="Wang H."/>
            <person name="Percifield R."/>
            <person name="Hawkins J."/>
            <person name="Pontaroli A.C."/>
            <person name="Estep M."/>
            <person name="Feng L."/>
            <person name="Vaughn J.N."/>
            <person name="Grimwood J."/>
            <person name="Jenkins J."/>
            <person name="Barry K."/>
            <person name="Lindquist E."/>
            <person name="Hellsten U."/>
            <person name="Deshpande S."/>
            <person name="Wang X."/>
            <person name="Wu X."/>
            <person name="Mitros T."/>
            <person name="Triplett J."/>
            <person name="Yang X."/>
            <person name="Ye C.Y."/>
            <person name="Mauro-Herrera M."/>
            <person name="Wang L."/>
            <person name="Li P."/>
            <person name="Sharma M."/>
            <person name="Sharma R."/>
            <person name="Ronald P.C."/>
            <person name="Panaud O."/>
            <person name="Kellogg E.A."/>
            <person name="Brutnell T.P."/>
            <person name="Doust A.N."/>
            <person name="Tuskan G.A."/>
            <person name="Rokhsar D."/>
            <person name="Devos K.M."/>
        </authorList>
    </citation>
    <scope>NUCLEOTIDE SEQUENCE [LARGE SCALE GENOMIC DNA]</scope>
    <source>
        <strain evidence="3">cv. Yugu1</strain>
    </source>
</reference>
<name>K4AN71_SETIT</name>
<dbReference type="Proteomes" id="UP000004995">
    <property type="component" value="Unassembled WGS sequence"/>
</dbReference>
<sequence length="48" mass="5973">MNWLWCQFRKNKTHGHDQLLIFYLSIFLIVFSKFLEVNFRYSTPVDFE</sequence>
<dbReference type="EnsemblPlants" id="KQK92967">
    <property type="protein sequence ID" value="KQK92967"/>
    <property type="gene ID" value="SETIT_040368mg"/>
</dbReference>
<proteinExistence type="predicted"/>
<keyword evidence="3" id="KW-1185">Reference proteome</keyword>
<protein>
    <submittedName>
        <fullName evidence="2">Uncharacterized protein</fullName>
    </submittedName>
</protein>
<organism evidence="2 3">
    <name type="scientific">Setaria italica</name>
    <name type="common">Foxtail millet</name>
    <name type="synonym">Panicum italicum</name>
    <dbReference type="NCBI Taxonomy" id="4555"/>
    <lineage>
        <taxon>Eukaryota</taxon>
        <taxon>Viridiplantae</taxon>
        <taxon>Streptophyta</taxon>
        <taxon>Embryophyta</taxon>
        <taxon>Tracheophyta</taxon>
        <taxon>Spermatophyta</taxon>
        <taxon>Magnoliopsida</taxon>
        <taxon>Liliopsida</taxon>
        <taxon>Poales</taxon>
        <taxon>Poaceae</taxon>
        <taxon>PACMAD clade</taxon>
        <taxon>Panicoideae</taxon>
        <taxon>Panicodae</taxon>
        <taxon>Paniceae</taxon>
        <taxon>Cenchrinae</taxon>
        <taxon>Setaria</taxon>
    </lineage>
</organism>
<evidence type="ECO:0000313" key="3">
    <source>
        <dbReference type="Proteomes" id="UP000004995"/>
    </source>
</evidence>
<evidence type="ECO:0000256" key="1">
    <source>
        <dbReference type="SAM" id="Phobius"/>
    </source>
</evidence>
<dbReference type="AlphaFoldDB" id="K4AN71"/>
<feature type="transmembrane region" description="Helical" evidence="1">
    <location>
        <begin position="20"/>
        <end position="39"/>
    </location>
</feature>
<keyword evidence="1" id="KW-0472">Membrane</keyword>
<dbReference type="InParanoid" id="K4AN71"/>
<keyword evidence="1" id="KW-1133">Transmembrane helix</keyword>